<reference evidence="2" key="1">
    <citation type="submission" date="2017-06" db="EMBL/GenBank/DDBJ databases">
        <title>FDA dAtabase for Regulatory Grade micrObial Sequences (FDA-ARGOS): Supporting development and validation of Infectious Disease Dx tests.</title>
        <authorList>
            <person name="Minogue T."/>
            <person name="Wolcott M."/>
            <person name="Wasieloski L."/>
            <person name="Aguilar W."/>
            <person name="Moore D."/>
            <person name="Tallon L."/>
            <person name="Sadzewicz L."/>
            <person name="Sengamalay N."/>
            <person name="Ott S."/>
            <person name="Godinez A."/>
            <person name="Nagaraj S."/>
            <person name="Nadendla S."/>
            <person name="Geyer C."/>
            <person name="Sichtig H."/>
        </authorList>
    </citation>
    <scope>NUCLEOTIDE SEQUENCE [LARGE SCALE GENOMIC DNA]</scope>
    <source>
        <strain evidence="2">FDAARGOS_289</strain>
    </source>
</reference>
<sequence length="268" mass="29244">MSTVRGVSSWGRQLGTTGERGLVMNVEGAPASDLSLALQGKLQDSIDAQLSELYGAYWRAMTRVVEAGKGRLRQDIIGGGFHRAQSLANTWRGNVYPREKNSLDVAGWIYTRARMLVEVFDTGTVIKVRGNAQFLAIPVGPAKAIVRRLQAQKKKGLIGRDSWGRFEKDDSYVEQVARALGVDLVPLIAADRQSGVLVAADNRTLTRTGRDAKNQQARATPLFALAKTATLRKRIKGRALLEEILQGFPGDFVHALAGEMTVSQREGS</sequence>
<evidence type="ECO:0000313" key="2">
    <source>
        <dbReference type="Proteomes" id="UP000197050"/>
    </source>
</evidence>
<accession>A0A1Z3U840</accession>
<gene>
    <name evidence="1" type="ORF">CEP68_06255</name>
</gene>
<name>A0A1Z3U840_BREVE</name>
<organism evidence="1 2">
    <name type="scientific">Brevundimonas vesicularis</name>
    <name type="common">Pseudomonas vesicularis</name>
    <dbReference type="NCBI Taxonomy" id="41276"/>
    <lineage>
        <taxon>Bacteria</taxon>
        <taxon>Pseudomonadati</taxon>
        <taxon>Pseudomonadota</taxon>
        <taxon>Alphaproteobacteria</taxon>
        <taxon>Caulobacterales</taxon>
        <taxon>Caulobacteraceae</taxon>
        <taxon>Brevundimonas</taxon>
    </lineage>
</organism>
<dbReference type="EMBL" id="CP022048">
    <property type="protein sequence ID" value="ASE39134.1"/>
    <property type="molecule type" value="Genomic_DNA"/>
</dbReference>
<dbReference type="Proteomes" id="UP000197050">
    <property type="component" value="Chromosome"/>
</dbReference>
<dbReference type="AlphaFoldDB" id="A0A1Z3U840"/>
<protein>
    <submittedName>
        <fullName evidence="1">Uncharacterized protein</fullName>
    </submittedName>
</protein>
<dbReference type="Pfam" id="PF20039">
    <property type="entry name" value="DUF6441"/>
    <property type="match status" value="1"/>
</dbReference>
<proteinExistence type="predicted"/>
<dbReference type="KEGG" id="bvc:CEP68_06255"/>
<dbReference type="InterPro" id="IPR045622">
    <property type="entry name" value="DUF6441"/>
</dbReference>
<evidence type="ECO:0000313" key="1">
    <source>
        <dbReference type="EMBL" id="ASE39134.1"/>
    </source>
</evidence>